<dbReference type="InterPro" id="IPR015168">
    <property type="entry name" value="SsuA/THI5"/>
</dbReference>
<evidence type="ECO:0000259" key="1">
    <source>
        <dbReference type="Pfam" id="PF09084"/>
    </source>
</evidence>
<accession>A0A6N0HYK0</accession>
<dbReference type="Pfam" id="PF09084">
    <property type="entry name" value="NMT1"/>
    <property type="match status" value="1"/>
</dbReference>
<sequence>MHPLQLRKMTCTRSACNCNGSISSSSPASSLPKEGFYREAGLEVELREYQPGMHIPSEVLEGRTEFASGYATVIRDRMQGKPFC</sequence>
<gene>
    <name evidence="2" type="ORF">HUE57_14525</name>
</gene>
<dbReference type="Gene3D" id="3.40.190.10">
    <property type="entry name" value="Periplasmic binding protein-like II"/>
    <property type="match status" value="1"/>
</dbReference>
<protein>
    <submittedName>
        <fullName evidence="2">ABC transporter substrate-binding protein</fullName>
    </submittedName>
</protein>
<keyword evidence="3" id="KW-1185">Reference proteome</keyword>
<proteinExistence type="predicted"/>
<feature type="domain" description="SsuA/THI5-like" evidence="1">
    <location>
        <begin position="33"/>
        <end position="82"/>
    </location>
</feature>
<dbReference type="EMBL" id="CP054491">
    <property type="protein sequence ID" value="QKQ27357.1"/>
    <property type="molecule type" value="Genomic_DNA"/>
</dbReference>
<evidence type="ECO:0000313" key="2">
    <source>
        <dbReference type="EMBL" id="QKQ27357.1"/>
    </source>
</evidence>
<evidence type="ECO:0000313" key="3">
    <source>
        <dbReference type="Proteomes" id="UP000509658"/>
    </source>
</evidence>
<dbReference type="Proteomes" id="UP000509658">
    <property type="component" value="Chromosome"/>
</dbReference>
<dbReference type="KEGG" id="rev:HUE57_14525"/>
<organism evidence="2 3">
    <name type="scientific">Candidatus Reidiella endopervernicosa</name>
    <dbReference type="NCBI Taxonomy" id="2738883"/>
    <lineage>
        <taxon>Bacteria</taxon>
        <taxon>Pseudomonadati</taxon>
        <taxon>Pseudomonadota</taxon>
        <taxon>Gammaproteobacteria</taxon>
        <taxon>Candidatus Reidiella</taxon>
    </lineage>
</organism>
<dbReference type="AlphaFoldDB" id="A0A6N0HYK0"/>
<name>A0A6N0HYK0_9GAMM</name>
<reference evidence="2 3" key="1">
    <citation type="submission" date="2020-05" db="EMBL/GenBank/DDBJ databases">
        <title>Horizontal transmission and recombination maintain forever young bacterial symbiont genomes.</title>
        <authorList>
            <person name="Russell S.L."/>
            <person name="Pepper-Tunick E."/>
            <person name="Svedberg J."/>
            <person name="Byrne A."/>
            <person name="Ruelas Castillo J."/>
            <person name="Vollmers C."/>
            <person name="Beinart R.A."/>
            <person name="Corbett-Detig R."/>
        </authorList>
    </citation>
    <scope>NUCLEOTIDE SEQUENCE [LARGE SCALE GENOMIC DNA]</scope>
    <source>
        <strain evidence="2">Santa_Monica_outfall</strain>
    </source>
</reference>